<dbReference type="InterPro" id="IPR000182">
    <property type="entry name" value="GNAT_dom"/>
</dbReference>
<dbReference type="EMBL" id="LT615367">
    <property type="protein sequence ID" value="SLM64087.1"/>
    <property type="molecule type" value="Genomic_DNA"/>
</dbReference>
<dbReference type="PANTHER" id="PTHR43072:SF8">
    <property type="entry name" value="ACYLTRANSFERASE FABY-RELATED"/>
    <property type="match status" value="1"/>
</dbReference>
<accession>A0A375ADL7</accession>
<dbReference type="GO" id="GO:0016747">
    <property type="term" value="F:acyltransferase activity, transferring groups other than amino-acyl groups"/>
    <property type="evidence" value="ECO:0007669"/>
    <property type="project" value="InterPro"/>
</dbReference>
<dbReference type="RefSeq" id="WP_035340437.1">
    <property type="nucleotide sequence ID" value="NZ_LT615367.1"/>
</dbReference>
<sequence length="181" mass="20278">MNQIVIVEAQAGHIAAIRDIYAHHVQHSVATFETEPPDEADMLQRWQRIHDAGLPWLVATEHHQVLGYCYLGFYRPRQAYRFTLEDSIYLHPDHLGRGIGKRLLHTALWQAEQRGFRQVVSVVANTPSPASLHLHLALGFQQVGTLQAVGMKHGRWVDTLLLQRALGEGAASLPALEETAS</sequence>
<dbReference type="PROSITE" id="PS51186">
    <property type="entry name" value="GNAT"/>
    <property type="match status" value="1"/>
</dbReference>
<dbReference type="SUPFAM" id="SSF55729">
    <property type="entry name" value="Acyl-CoA N-acyltransferases (Nat)"/>
    <property type="match status" value="1"/>
</dbReference>
<organism evidence="2 3">
    <name type="scientific">Dickeya aquatica</name>
    <dbReference type="NCBI Taxonomy" id="1401087"/>
    <lineage>
        <taxon>Bacteria</taxon>
        <taxon>Pseudomonadati</taxon>
        <taxon>Pseudomonadota</taxon>
        <taxon>Gammaproteobacteria</taxon>
        <taxon>Enterobacterales</taxon>
        <taxon>Pectobacteriaceae</taxon>
        <taxon>Dickeya</taxon>
    </lineage>
</organism>
<reference evidence="2 3" key="1">
    <citation type="submission" date="2016-09" db="EMBL/GenBank/DDBJ databases">
        <authorList>
            <person name="Reverchon S."/>
            <person name="Nasser W."/>
            <person name="Leonard S."/>
            <person name="Brochier C."/>
            <person name="Duprey A."/>
        </authorList>
    </citation>
    <scope>NUCLEOTIDE SEQUENCE [LARGE SCALE GENOMIC DNA]</scope>
    <source>
        <strain evidence="2 3">174/2</strain>
    </source>
</reference>
<protein>
    <recommendedName>
        <fullName evidence="1">N-acetyltransferase domain-containing protein</fullName>
    </recommendedName>
</protein>
<dbReference type="AlphaFoldDB" id="A0A375ADL7"/>
<feature type="domain" description="N-acetyltransferase" evidence="1">
    <location>
        <begin position="4"/>
        <end position="167"/>
    </location>
</feature>
<dbReference type="CDD" id="cd04301">
    <property type="entry name" value="NAT_SF"/>
    <property type="match status" value="1"/>
</dbReference>
<dbReference type="Pfam" id="PF00583">
    <property type="entry name" value="Acetyltransf_1"/>
    <property type="match status" value="1"/>
</dbReference>
<dbReference type="Proteomes" id="UP000294820">
    <property type="component" value="Chromosome 1"/>
</dbReference>
<proteinExistence type="predicted"/>
<evidence type="ECO:0000313" key="3">
    <source>
        <dbReference type="Proteomes" id="UP000294820"/>
    </source>
</evidence>
<evidence type="ECO:0000259" key="1">
    <source>
        <dbReference type="PROSITE" id="PS51186"/>
    </source>
</evidence>
<evidence type="ECO:0000313" key="2">
    <source>
        <dbReference type="EMBL" id="SLM64087.1"/>
    </source>
</evidence>
<name>A0A375ADL7_9GAMM</name>
<keyword evidence="3" id="KW-1185">Reference proteome</keyword>
<gene>
    <name evidence="2" type="ORF">DAQ1742_03271</name>
</gene>
<dbReference type="Gene3D" id="3.40.630.30">
    <property type="match status" value="1"/>
</dbReference>
<dbReference type="KEGG" id="daq:DAQ1742_03271"/>
<dbReference type="PANTHER" id="PTHR43072">
    <property type="entry name" value="N-ACETYLTRANSFERASE"/>
    <property type="match status" value="1"/>
</dbReference>
<dbReference type="InterPro" id="IPR016181">
    <property type="entry name" value="Acyl_CoA_acyltransferase"/>
</dbReference>